<dbReference type="InterPro" id="IPR003838">
    <property type="entry name" value="ABC3_permease_C"/>
</dbReference>
<evidence type="ECO:0000256" key="4">
    <source>
        <dbReference type="ARBA" id="ARBA00022989"/>
    </source>
</evidence>
<evidence type="ECO:0000256" key="1">
    <source>
        <dbReference type="ARBA" id="ARBA00004651"/>
    </source>
</evidence>
<dbReference type="PANTHER" id="PTHR30572:SF4">
    <property type="entry name" value="ABC TRANSPORTER PERMEASE YTRF"/>
    <property type="match status" value="1"/>
</dbReference>
<gene>
    <name evidence="10" type="ORF">GT003_07145</name>
</gene>
<protein>
    <submittedName>
        <fullName evidence="10">FtsX-like permease family protein</fullName>
    </submittedName>
</protein>
<evidence type="ECO:0000313" key="10">
    <source>
        <dbReference type="EMBL" id="NBC68758.1"/>
    </source>
</evidence>
<dbReference type="GO" id="GO:0022857">
    <property type="term" value="F:transmembrane transporter activity"/>
    <property type="evidence" value="ECO:0007669"/>
    <property type="project" value="TreeGrafter"/>
</dbReference>
<dbReference type="InterPro" id="IPR025857">
    <property type="entry name" value="MacB_PCD"/>
</dbReference>
<dbReference type="Proteomes" id="UP000558113">
    <property type="component" value="Unassembled WGS sequence"/>
</dbReference>
<evidence type="ECO:0000256" key="6">
    <source>
        <dbReference type="ARBA" id="ARBA00038076"/>
    </source>
</evidence>
<feature type="domain" description="ABC3 transporter permease C-terminal" evidence="8">
    <location>
        <begin position="271"/>
        <end position="381"/>
    </location>
</feature>
<feature type="domain" description="MacB-like periplasmic core" evidence="9">
    <location>
        <begin position="21"/>
        <end position="232"/>
    </location>
</feature>
<feature type="transmembrane region" description="Helical" evidence="7">
    <location>
        <begin position="311"/>
        <end position="335"/>
    </location>
</feature>
<evidence type="ECO:0000256" key="5">
    <source>
        <dbReference type="ARBA" id="ARBA00023136"/>
    </source>
</evidence>
<reference evidence="10 11" key="1">
    <citation type="submission" date="2020-01" db="EMBL/GenBank/DDBJ databases">
        <title>Paenibacillus soybeanensis sp. nov. isolated from the nodules of soybean (Glycine max(L.) Merr).</title>
        <authorList>
            <person name="Wang H."/>
        </authorList>
    </citation>
    <scope>NUCLEOTIDE SEQUENCE [LARGE SCALE GENOMIC DNA]</scope>
    <source>
        <strain evidence="10 11">DSM 23054</strain>
    </source>
</reference>
<proteinExistence type="inferred from homology"/>
<dbReference type="EMBL" id="JAAAMU010000003">
    <property type="protein sequence ID" value="NBC68758.1"/>
    <property type="molecule type" value="Genomic_DNA"/>
</dbReference>
<feature type="transmembrane region" description="Helical" evidence="7">
    <location>
        <begin position="266"/>
        <end position="291"/>
    </location>
</feature>
<accession>A0A7X4YLW8</accession>
<comment type="subcellular location">
    <subcellularLocation>
        <location evidence="1">Cell membrane</location>
        <topology evidence="1">Multi-pass membrane protein</topology>
    </subcellularLocation>
</comment>
<dbReference type="InterPro" id="IPR050250">
    <property type="entry name" value="Macrolide_Exporter_MacB"/>
</dbReference>
<evidence type="ECO:0000256" key="3">
    <source>
        <dbReference type="ARBA" id="ARBA00022692"/>
    </source>
</evidence>
<dbReference type="Pfam" id="PF12704">
    <property type="entry name" value="MacB_PCD"/>
    <property type="match status" value="1"/>
</dbReference>
<name>A0A7X4YLW8_9BACL</name>
<feature type="transmembrane region" description="Helical" evidence="7">
    <location>
        <begin position="21"/>
        <end position="42"/>
    </location>
</feature>
<evidence type="ECO:0000313" key="11">
    <source>
        <dbReference type="Proteomes" id="UP000558113"/>
    </source>
</evidence>
<dbReference type="PANTHER" id="PTHR30572">
    <property type="entry name" value="MEMBRANE COMPONENT OF TRANSPORTER-RELATED"/>
    <property type="match status" value="1"/>
</dbReference>
<keyword evidence="2" id="KW-1003">Cell membrane</keyword>
<dbReference type="OrthoDB" id="9770036at2"/>
<keyword evidence="3 7" id="KW-0812">Transmembrane</keyword>
<organism evidence="10 11">
    <name type="scientific">Paenibacillus sacheonensis</name>
    <dbReference type="NCBI Taxonomy" id="742054"/>
    <lineage>
        <taxon>Bacteria</taxon>
        <taxon>Bacillati</taxon>
        <taxon>Bacillota</taxon>
        <taxon>Bacilli</taxon>
        <taxon>Bacillales</taxon>
        <taxon>Paenibacillaceae</taxon>
        <taxon>Paenibacillus</taxon>
    </lineage>
</organism>
<keyword evidence="5 7" id="KW-0472">Membrane</keyword>
<dbReference type="RefSeq" id="WP_161695896.1">
    <property type="nucleotide sequence ID" value="NZ_JAAAMU010000003.1"/>
</dbReference>
<sequence>MNVSQAFKMAAKSILANKMRSLLTMLGIIIGVAAVIALVGVGQGTTKQVTDQVESLGTNLLTVSITGRGSKTTLDYKEAEDITSTEDIEFAAPYNQQNATVKNGSESTSVSVVGSTADYLDVKDYSVAEGRFVAQIDLDYYQKIAVLGSTTATDLFGTEDAVGKTFLINGVRYKVVGVLATKGSSLTGSNDEIVIIPITTSERLFKSKGVKSINVQVADADKMDTVMTELETALSKKFRGDTNSYRVFNQQDLLDSFSSISDTLSLALGGVAAISLLVGGIGIMNIMLVSVTERTREIGIRKAIGAKKKDILTQFLIEAIALSGLGGVLGVGIGLGTAQLLQKFADMTVVVSIPIMGLAFGFSVFIGVVFGLFPANKASSLRPIEALRFE</sequence>
<dbReference type="Pfam" id="PF02687">
    <property type="entry name" value="FtsX"/>
    <property type="match status" value="1"/>
</dbReference>
<keyword evidence="4 7" id="KW-1133">Transmembrane helix</keyword>
<evidence type="ECO:0000256" key="2">
    <source>
        <dbReference type="ARBA" id="ARBA00022475"/>
    </source>
</evidence>
<feature type="transmembrane region" description="Helical" evidence="7">
    <location>
        <begin position="347"/>
        <end position="373"/>
    </location>
</feature>
<dbReference type="GO" id="GO:0005886">
    <property type="term" value="C:plasma membrane"/>
    <property type="evidence" value="ECO:0007669"/>
    <property type="project" value="UniProtKB-SubCell"/>
</dbReference>
<keyword evidence="11" id="KW-1185">Reference proteome</keyword>
<evidence type="ECO:0000256" key="7">
    <source>
        <dbReference type="SAM" id="Phobius"/>
    </source>
</evidence>
<evidence type="ECO:0000259" key="8">
    <source>
        <dbReference type="Pfam" id="PF02687"/>
    </source>
</evidence>
<comment type="similarity">
    <text evidence="6">Belongs to the ABC-4 integral membrane protein family.</text>
</comment>
<comment type="caution">
    <text evidence="10">The sequence shown here is derived from an EMBL/GenBank/DDBJ whole genome shotgun (WGS) entry which is preliminary data.</text>
</comment>
<evidence type="ECO:0000259" key="9">
    <source>
        <dbReference type="Pfam" id="PF12704"/>
    </source>
</evidence>
<dbReference type="AlphaFoldDB" id="A0A7X4YLW8"/>